<feature type="DNA-binding region" description="H-T-H motif" evidence="4">
    <location>
        <begin position="41"/>
        <end position="60"/>
    </location>
</feature>
<evidence type="ECO:0000256" key="3">
    <source>
        <dbReference type="ARBA" id="ARBA00023163"/>
    </source>
</evidence>
<dbReference type="InterPro" id="IPR009057">
    <property type="entry name" value="Homeodomain-like_sf"/>
</dbReference>
<protein>
    <recommendedName>
        <fullName evidence="5">HTH tetR-type domain-containing protein</fullName>
    </recommendedName>
</protein>
<dbReference type="Pfam" id="PF00440">
    <property type="entry name" value="TetR_N"/>
    <property type="match status" value="1"/>
</dbReference>
<dbReference type="InterPro" id="IPR001647">
    <property type="entry name" value="HTH_TetR"/>
</dbReference>
<dbReference type="RefSeq" id="WP_344440645.1">
    <property type="nucleotide sequence ID" value="NZ_BAAALF010000019.1"/>
</dbReference>
<accession>A0ABP4GJR0</accession>
<dbReference type="SUPFAM" id="SSF46689">
    <property type="entry name" value="Homeodomain-like"/>
    <property type="match status" value="1"/>
</dbReference>
<comment type="caution">
    <text evidence="6">The sequence shown here is derived from an EMBL/GenBank/DDBJ whole genome shotgun (WGS) entry which is preliminary data.</text>
</comment>
<feature type="domain" description="HTH tetR-type" evidence="5">
    <location>
        <begin position="18"/>
        <end position="78"/>
    </location>
</feature>
<organism evidence="6 7">
    <name type="scientific">Kitasatospora nipponensis</name>
    <dbReference type="NCBI Taxonomy" id="258049"/>
    <lineage>
        <taxon>Bacteria</taxon>
        <taxon>Bacillati</taxon>
        <taxon>Actinomycetota</taxon>
        <taxon>Actinomycetes</taxon>
        <taxon>Kitasatosporales</taxon>
        <taxon>Streptomycetaceae</taxon>
        <taxon>Kitasatospora</taxon>
    </lineage>
</organism>
<dbReference type="PANTHER" id="PTHR30055">
    <property type="entry name" value="HTH-TYPE TRANSCRIPTIONAL REGULATOR RUTR"/>
    <property type="match status" value="1"/>
</dbReference>
<dbReference type="PANTHER" id="PTHR30055:SF234">
    <property type="entry name" value="HTH-TYPE TRANSCRIPTIONAL REGULATOR BETI"/>
    <property type="match status" value="1"/>
</dbReference>
<evidence type="ECO:0000256" key="1">
    <source>
        <dbReference type="ARBA" id="ARBA00023015"/>
    </source>
</evidence>
<evidence type="ECO:0000259" key="5">
    <source>
        <dbReference type="PROSITE" id="PS50977"/>
    </source>
</evidence>
<dbReference type="InterPro" id="IPR036271">
    <property type="entry name" value="Tet_transcr_reg_TetR-rel_C_sf"/>
</dbReference>
<keyword evidence="1" id="KW-0805">Transcription regulation</keyword>
<dbReference type="Gene3D" id="1.10.357.10">
    <property type="entry name" value="Tetracycline Repressor, domain 2"/>
    <property type="match status" value="1"/>
</dbReference>
<dbReference type="SUPFAM" id="SSF48498">
    <property type="entry name" value="Tetracyclin repressor-like, C-terminal domain"/>
    <property type="match status" value="1"/>
</dbReference>
<dbReference type="PRINTS" id="PR00455">
    <property type="entry name" value="HTHTETR"/>
</dbReference>
<keyword evidence="7" id="KW-1185">Reference proteome</keyword>
<dbReference type="EMBL" id="BAAALF010000019">
    <property type="protein sequence ID" value="GAA1227204.1"/>
    <property type="molecule type" value="Genomic_DNA"/>
</dbReference>
<dbReference type="Proteomes" id="UP001500037">
    <property type="component" value="Unassembled WGS sequence"/>
</dbReference>
<keyword evidence="2 4" id="KW-0238">DNA-binding</keyword>
<dbReference type="InterPro" id="IPR049445">
    <property type="entry name" value="TetR_SbtR-like_C"/>
</dbReference>
<keyword evidence="3" id="KW-0804">Transcription</keyword>
<dbReference type="PROSITE" id="PS50977">
    <property type="entry name" value="HTH_TETR_2"/>
    <property type="match status" value="1"/>
</dbReference>
<name>A0ABP4GJR0_9ACTN</name>
<dbReference type="Pfam" id="PF21597">
    <property type="entry name" value="TetR_C_43"/>
    <property type="match status" value="1"/>
</dbReference>
<evidence type="ECO:0000313" key="7">
    <source>
        <dbReference type="Proteomes" id="UP001500037"/>
    </source>
</evidence>
<sequence length="205" mass="21601">MPAPTPAPGPRRTRLSAAERKASILAAATEVFAETGYQRAKMSDVAGRVGVSEPVVFQNFGSKAAVFSAVLEDATRRTVLMLRQWAATSGSVGDWLARFLAPDHLSQVHARGTLGVLFSDAMALTADPTVAQAAREANRAVAEVFAELIAQGQRDGSVRSDLDPATAAWWLLSLLASQGFRRAAAPDDEQLEAGLAALTLSLLTG</sequence>
<dbReference type="InterPro" id="IPR050109">
    <property type="entry name" value="HTH-type_TetR-like_transc_reg"/>
</dbReference>
<evidence type="ECO:0000256" key="4">
    <source>
        <dbReference type="PROSITE-ProRule" id="PRU00335"/>
    </source>
</evidence>
<dbReference type="Gene3D" id="1.10.10.60">
    <property type="entry name" value="Homeodomain-like"/>
    <property type="match status" value="1"/>
</dbReference>
<gene>
    <name evidence="6" type="ORF">GCM10009665_17140</name>
</gene>
<evidence type="ECO:0000313" key="6">
    <source>
        <dbReference type="EMBL" id="GAA1227204.1"/>
    </source>
</evidence>
<proteinExistence type="predicted"/>
<evidence type="ECO:0000256" key="2">
    <source>
        <dbReference type="ARBA" id="ARBA00023125"/>
    </source>
</evidence>
<reference evidence="7" key="1">
    <citation type="journal article" date="2019" name="Int. J. Syst. Evol. Microbiol.">
        <title>The Global Catalogue of Microorganisms (GCM) 10K type strain sequencing project: providing services to taxonomists for standard genome sequencing and annotation.</title>
        <authorList>
            <consortium name="The Broad Institute Genomics Platform"/>
            <consortium name="The Broad Institute Genome Sequencing Center for Infectious Disease"/>
            <person name="Wu L."/>
            <person name="Ma J."/>
        </authorList>
    </citation>
    <scope>NUCLEOTIDE SEQUENCE [LARGE SCALE GENOMIC DNA]</scope>
    <source>
        <strain evidence="7">JCM 13004</strain>
    </source>
</reference>